<evidence type="ECO:0000313" key="1">
    <source>
        <dbReference type="EMBL" id="KAJ8893227.1"/>
    </source>
</evidence>
<dbReference type="EMBL" id="JARBHB010000002">
    <property type="protein sequence ID" value="KAJ8893227.1"/>
    <property type="molecule type" value="Genomic_DNA"/>
</dbReference>
<organism evidence="1 2">
    <name type="scientific">Dryococelus australis</name>
    <dbReference type="NCBI Taxonomy" id="614101"/>
    <lineage>
        <taxon>Eukaryota</taxon>
        <taxon>Metazoa</taxon>
        <taxon>Ecdysozoa</taxon>
        <taxon>Arthropoda</taxon>
        <taxon>Hexapoda</taxon>
        <taxon>Insecta</taxon>
        <taxon>Pterygota</taxon>
        <taxon>Neoptera</taxon>
        <taxon>Polyneoptera</taxon>
        <taxon>Phasmatodea</taxon>
        <taxon>Verophasmatodea</taxon>
        <taxon>Anareolatae</taxon>
        <taxon>Phasmatidae</taxon>
        <taxon>Eurycanthinae</taxon>
        <taxon>Dryococelus</taxon>
    </lineage>
</organism>
<dbReference type="Proteomes" id="UP001159363">
    <property type="component" value="Chromosome 2"/>
</dbReference>
<sequence>MTQTSQYLIQSTIPGFMQDIYQLPFLYDQLETKVRALETLGVSSDKYTAMLFPVDLLCAWQHSGVSHHGDNRVVSLMEFLRKKVEPEERISIVMNGFNIGSRCYSRVKVTGGSEMKTSTATVAGLVNSKGVPNDVMCIICQGAHFLGIVLRHDG</sequence>
<accession>A0ABQ9I9T2</accession>
<proteinExistence type="predicted"/>
<protein>
    <submittedName>
        <fullName evidence="1">Uncharacterized protein</fullName>
    </submittedName>
</protein>
<comment type="caution">
    <text evidence="1">The sequence shown here is derived from an EMBL/GenBank/DDBJ whole genome shotgun (WGS) entry which is preliminary data.</text>
</comment>
<keyword evidence="2" id="KW-1185">Reference proteome</keyword>
<name>A0ABQ9I9T2_9NEOP</name>
<evidence type="ECO:0000313" key="2">
    <source>
        <dbReference type="Proteomes" id="UP001159363"/>
    </source>
</evidence>
<gene>
    <name evidence="1" type="ORF">PR048_005815</name>
</gene>
<reference evidence="1 2" key="1">
    <citation type="submission" date="2023-02" db="EMBL/GenBank/DDBJ databases">
        <title>LHISI_Scaffold_Assembly.</title>
        <authorList>
            <person name="Stuart O.P."/>
            <person name="Cleave R."/>
            <person name="Magrath M.J.L."/>
            <person name="Mikheyev A.S."/>
        </authorList>
    </citation>
    <scope>NUCLEOTIDE SEQUENCE [LARGE SCALE GENOMIC DNA]</scope>
    <source>
        <strain evidence="1">Daus_M_001</strain>
        <tissue evidence="1">Leg muscle</tissue>
    </source>
</reference>